<dbReference type="InterPro" id="IPR036236">
    <property type="entry name" value="Znf_C2H2_sf"/>
</dbReference>
<organism evidence="6">
    <name type="scientific">Xenopsylla cheopis</name>
    <name type="common">Oriental rat flea</name>
    <name type="synonym">Pulex cheopis</name>
    <dbReference type="NCBI Taxonomy" id="163159"/>
    <lineage>
        <taxon>Eukaryota</taxon>
        <taxon>Metazoa</taxon>
        <taxon>Ecdysozoa</taxon>
        <taxon>Arthropoda</taxon>
        <taxon>Hexapoda</taxon>
        <taxon>Insecta</taxon>
        <taxon>Pterygota</taxon>
        <taxon>Neoptera</taxon>
        <taxon>Endopterygota</taxon>
        <taxon>Siphonaptera</taxon>
        <taxon>Pulicidae</taxon>
        <taxon>Xenopsyllinae</taxon>
        <taxon>Xenopsylla</taxon>
    </lineage>
</organism>
<evidence type="ECO:0000313" key="6">
    <source>
        <dbReference type="EMBL" id="NOV45223.1"/>
    </source>
</evidence>
<dbReference type="SUPFAM" id="SSF57667">
    <property type="entry name" value="beta-beta-alpha zinc fingers"/>
    <property type="match status" value="1"/>
</dbReference>
<accession>A0A6M2DFY2</accession>
<proteinExistence type="predicted"/>
<keyword evidence="1" id="KW-0479">Metal-binding</keyword>
<evidence type="ECO:0000256" key="3">
    <source>
        <dbReference type="ARBA" id="ARBA00022833"/>
    </source>
</evidence>
<evidence type="ECO:0000256" key="1">
    <source>
        <dbReference type="ARBA" id="ARBA00022723"/>
    </source>
</evidence>
<protein>
    <submittedName>
        <fullName evidence="6">Putative product</fullName>
    </submittedName>
</protein>
<evidence type="ECO:0000259" key="5">
    <source>
        <dbReference type="PROSITE" id="PS51800"/>
    </source>
</evidence>
<dbReference type="GO" id="GO:0008270">
    <property type="term" value="F:zinc ion binding"/>
    <property type="evidence" value="ECO:0007669"/>
    <property type="project" value="UniProtKB-KW"/>
</dbReference>
<dbReference type="AlphaFoldDB" id="A0A6M2DFY2"/>
<dbReference type="InterPro" id="IPR022776">
    <property type="entry name" value="TRM13/UPF0224_CHHC_Znf_dom"/>
</dbReference>
<evidence type="ECO:0000256" key="2">
    <source>
        <dbReference type="ARBA" id="ARBA00022771"/>
    </source>
</evidence>
<keyword evidence="3" id="KW-0862">Zinc</keyword>
<reference evidence="6" key="1">
    <citation type="submission" date="2020-03" db="EMBL/GenBank/DDBJ databases">
        <title>Transcriptomic Profiling of the Digestive Tract of the Rat Flea, Xenopsylla cheopis, Following Blood Feeding and Infection with Yersinia pestis.</title>
        <authorList>
            <person name="Bland D.M."/>
            <person name="Martens C.A."/>
            <person name="Virtaneva K."/>
            <person name="Kanakabandi K."/>
            <person name="Long D."/>
            <person name="Rosenke R."/>
            <person name="Saturday G.A."/>
            <person name="Hoyt F.H."/>
            <person name="Bruno D.P."/>
            <person name="Ribeiro J.M.C."/>
            <person name="Hinnebusch J."/>
        </authorList>
    </citation>
    <scope>NUCLEOTIDE SEQUENCE</scope>
</reference>
<sequence length="161" mass="18466">MAAYGPANARLNEPTLESGEELVSCPYDPLHRLRPKRMTVHLKKCAVQHPELKFAICSLNFSHHVPEEKLEEHMKNCPDRYKIDSFIYTAADVKKIPAPILVEAPMESWDDDDHPSYNPMKANENNPVLLCLKGASRSERRNFQSQQRVRNSRLIMGETPK</sequence>
<feature type="domain" description="CHHC U11-48K-type" evidence="5">
    <location>
        <begin position="54"/>
        <end position="81"/>
    </location>
</feature>
<feature type="region of interest" description="Disordered" evidence="4">
    <location>
        <begin position="139"/>
        <end position="161"/>
    </location>
</feature>
<feature type="domain" description="CHHC U11-48K-type" evidence="5">
    <location>
        <begin position="22"/>
        <end position="49"/>
    </location>
</feature>
<dbReference type="PANTHER" id="PTHR21402:SF5">
    <property type="entry name" value="GAMETOCYTE SPECIFIC FACTOR 1"/>
    <property type="match status" value="1"/>
</dbReference>
<dbReference type="EMBL" id="GIIL01001497">
    <property type="protein sequence ID" value="NOV45223.1"/>
    <property type="molecule type" value="Transcribed_RNA"/>
</dbReference>
<evidence type="ECO:0000256" key="4">
    <source>
        <dbReference type="SAM" id="MobiDB-lite"/>
    </source>
</evidence>
<keyword evidence="2" id="KW-0863">Zinc-finger</keyword>
<dbReference type="Pfam" id="PF05253">
    <property type="entry name" value="zf-U11-48K"/>
    <property type="match status" value="2"/>
</dbReference>
<dbReference type="PROSITE" id="PS51800">
    <property type="entry name" value="ZF_CHHC_U11_48K"/>
    <property type="match status" value="2"/>
</dbReference>
<name>A0A6M2DFY2_XENCH</name>
<dbReference type="InterPro" id="IPR051591">
    <property type="entry name" value="UPF0224_FAM112_RNA_Proc"/>
</dbReference>
<dbReference type="PANTHER" id="PTHR21402">
    <property type="entry name" value="GAMETOCYTE SPECIFIC FACTOR 1-RELATED"/>
    <property type="match status" value="1"/>
</dbReference>